<evidence type="ECO:0000313" key="4">
    <source>
        <dbReference type="WBParaSite" id="BTMF_0000157701-mRNA-1"/>
    </source>
</evidence>
<dbReference type="WBParaSite" id="BTMF_0000157701-mRNA-1">
    <property type="protein sequence ID" value="BTMF_0000157701-mRNA-1"/>
    <property type="gene ID" value="BTMF_0000157701"/>
</dbReference>
<reference evidence="4" key="1">
    <citation type="submission" date="2017-02" db="UniProtKB">
        <authorList>
            <consortium name="WormBaseParasite"/>
        </authorList>
    </citation>
    <scope>IDENTIFICATION</scope>
</reference>
<feature type="chain" id="PRO_5043130554" evidence="1">
    <location>
        <begin position="29"/>
        <end position="151"/>
    </location>
</feature>
<keyword evidence="3" id="KW-1185">Reference proteome</keyword>
<dbReference type="EMBL" id="UZAG01000590">
    <property type="protein sequence ID" value="VDO08937.1"/>
    <property type="molecule type" value="Genomic_DNA"/>
</dbReference>
<keyword evidence="1" id="KW-0732">Signal</keyword>
<dbReference type="AlphaFoldDB" id="A0A0R3Q5I2"/>
<evidence type="ECO:0000256" key="1">
    <source>
        <dbReference type="SAM" id="SignalP"/>
    </source>
</evidence>
<feature type="signal peptide" evidence="1">
    <location>
        <begin position="1"/>
        <end position="28"/>
    </location>
</feature>
<reference evidence="2 3" key="2">
    <citation type="submission" date="2018-11" db="EMBL/GenBank/DDBJ databases">
        <authorList>
            <consortium name="Pathogen Informatics"/>
        </authorList>
    </citation>
    <scope>NUCLEOTIDE SEQUENCE [LARGE SCALE GENOMIC DNA]</scope>
</reference>
<dbReference type="Proteomes" id="UP000280834">
    <property type="component" value="Unassembled WGS sequence"/>
</dbReference>
<name>A0A0R3Q5I2_9BILA</name>
<gene>
    <name evidence="2" type="ORF">BTMF_LOCUS911</name>
</gene>
<protein>
    <submittedName>
        <fullName evidence="4">Glycosaminoglycan xylosylkinase</fullName>
    </submittedName>
</protein>
<evidence type="ECO:0000313" key="2">
    <source>
        <dbReference type="EMBL" id="VDO08937.1"/>
    </source>
</evidence>
<organism evidence="4">
    <name type="scientific">Brugia timori</name>
    <dbReference type="NCBI Taxonomy" id="42155"/>
    <lineage>
        <taxon>Eukaryota</taxon>
        <taxon>Metazoa</taxon>
        <taxon>Ecdysozoa</taxon>
        <taxon>Nematoda</taxon>
        <taxon>Chromadorea</taxon>
        <taxon>Rhabditida</taxon>
        <taxon>Spirurina</taxon>
        <taxon>Spiruromorpha</taxon>
        <taxon>Filarioidea</taxon>
        <taxon>Onchocercidae</taxon>
        <taxon>Brugia</taxon>
    </lineage>
</organism>
<evidence type="ECO:0000313" key="3">
    <source>
        <dbReference type="Proteomes" id="UP000280834"/>
    </source>
</evidence>
<proteinExistence type="predicted"/>
<accession>A0A0R3Q5I2</accession>
<sequence length="151" mass="17263">MSIPRSRNSILWLGFILVITPRYKNVDAHRAEEFILNKQQLLDNQIRSFPPRSQAIQVQSNLHYGRKPLWPLQWYMTEEILTVNGLDYSPSMKIAEMHLKGIKGDGLGVVIIGNTPVNCQHVAIHGRCVSHTSLLHLSSSFCYSEKKLILR</sequence>